<name>A0A4P9UP03_METBY</name>
<sequence length="173" mass="19489">MIVKRLFFALWPDEAVRSKCEELARRLLKTGDRSVNPGNLHVTLVFLGAVNDVFESAMVQAVGEMKKLEPVTIHFDELSFWRKPGIICLTSSNPDDKAMILAESLSAMVSSLDHPIDGRAYRPHVTLIRKAKQSFQTEFEPIIWHSNTFCLVESCSAPGGVDYRVIRQWSLLG</sequence>
<feature type="active site" description="Proton donor" evidence="2">
    <location>
        <position position="41"/>
    </location>
</feature>
<evidence type="ECO:0000313" key="4">
    <source>
        <dbReference type="EMBL" id="QCW81246.1"/>
    </source>
</evidence>
<reference evidence="5" key="1">
    <citation type="journal article" date="2019" name="J. Bacteriol.">
        <title>A Mutagenic Screen Identifies a TonB-Dependent Receptor Required for the Lanthanide Metal Switch in the Type I Methanotroph 'Methylotuvimicrobium buryatense' 5GB1C.</title>
        <authorList>
            <person name="Groom J.D."/>
            <person name="Ford S.M."/>
            <person name="Pesesky M.W."/>
            <person name="Lidstrom M.E."/>
        </authorList>
    </citation>
    <scope>NUCLEOTIDE SEQUENCE [LARGE SCALE GENOMIC DNA]</scope>
    <source>
        <strain evidence="5">5GB1C</strain>
    </source>
</reference>
<feature type="short sequence motif" description="HXTX 1" evidence="2">
    <location>
        <begin position="41"/>
        <end position="44"/>
    </location>
</feature>
<keyword evidence="1 2" id="KW-0378">Hydrolase</keyword>
<dbReference type="NCBIfam" id="TIGR02258">
    <property type="entry name" value="2_5_ligase"/>
    <property type="match status" value="1"/>
</dbReference>
<dbReference type="SUPFAM" id="SSF55144">
    <property type="entry name" value="LigT-like"/>
    <property type="match status" value="1"/>
</dbReference>
<dbReference type="PANTHER" id="PTHR35561:SF1">
    <property type="entry name" value="RNA 2',3'-CYCLIC PHOSPHODIESTERASE"/>
    <property type="match status" value="1"/>
</dbReference>
<organism evidence="4 5">
    <name type="scientific">Methylotuvimicrobium buryatense</name>
    <name type="common">Methylomicrobium buryatense</name>
    <dbReference type="NCBI Taxonomy" id="95641"/>
    <lineage>
        <taxon>Bacteria</taxon>
        <taxon>Pseudomonadati</taxon>
        <taxon>Pseudomonadota</taxon>
        <taxon>Gammaproteobacteria</taxon>
        <taxon>Methylococcales</taxon>
        <taxon>Methylococcaceae</taxon>
        <taxon>Methylotuvimicrobium</taxon>
    </lineage>
</organism>
<evidence type="ECO:0000313" key="5">
    <source>
        <dbReference type="Proteomes" id="UP000305881"/>
    </source>
</evidence>
<dbReference type="OrthoDB" id="7061261at2"/>
<feature type="active site" description="Proton acceptor" evidence="2">
    <location>
        <position position="124"/>
    </location>
</feature>
<dbReference type="HAMAP" id="MF_01940">
    <property type="entry name" value="RNA_CPDase"/>
    <property type="match status" value="1"/>
</dbReference>
<dbReference type="GO" id="GO:0004113">
    <property type="term" value="F:2',3'-cyclic-nucleotide 3'-phosphodiesterase activity"/>
    <property type="evidence" value="ECO:0007669"/>
    <property type="project" value="InterPro"/>
</dbReference>
<proteinExistence type="inferred from homology"/>
<protein>
    <recommendedName>
        <fullName evidence="2">RNA 2',3'-cyclic phosphodiesterase</fullName>
        <shortName evidence="2">RNA 2',3'-CPDase</shortName>
        <ecNumber evidence="2">3.1.4.58</ecNumber>
    </recommendedName>
</protein>
<evidence type="ECO:0000259" key="3">
    <source>
        <dbReference type="Pfam" id="PF02834"/>
    </source>
</evidence>
<gene>
    <name evidence="4" type="primary">thpR</name>
    <name evidence="4" type="ORF">EQU24_02490</name>
</gene>
<dbReference type="EC" id="3.1.4.58" evidence="2"/>
<dbReference type="AlphaFoldDB" id="A0A4P9UP03"/>
<dbReference type="STRING" id="675511.GCA_000341735_02506"/>
<dbReference type="Gene3D" id="3.90.1140.10">
    <property type="entry name" value="Cyclic phosphodiesterase"/>
    <property type="match status" value="1"/>
</dbReference>
<dbReference type="PANTHER" id="PTHR35561">
    <property type="entry name" value="RNA 2',3'-CYCLIC PHOSPHODIESTERASE"/>
    <property type="match status" value="1"/>
</dbReference>
<dbReference type="InterPro" id="IPR014051">
    <property type="entry name" value="Phosphoesterase_HXTX"/>
</dbReference>
<dbReference type="Pfam" id="PF02834">
    <property type="entry name" value="LigT_PEase"/>
    <property type="match status" value="1"/>
</dbReference>
<feature type="domain" description="Phosphoesterase HXTX" evidence="3">
    <location>
        <begin position="13"/>
        <end position="87"/>
    </location>
</feature>
<comment type="catalytic activity">
    <reaction evidence="2">
        <text>a 3'-end 2',3'-cyclophospho-ribonucleotide-RNA + H2O = a 3'-end 2'-phospho-ribonucleotide-RNA + H(+)</text>
        <dbReference type="Rhea" id="RHEA:11828"/>
        <dbReference type="Rhea" id="RHEA-COMP:10464"/>
        <dbReference type="Rhea" id="RHEA-COMP:17353"/>
        <dbReference type="ChEBI" id="CHEBI:15377"/>
        <dbReference type="ChEBI" id="CHEBI:15378"/>
        <dbReference type="ChEBI" id="CHEBI:83064"/>
        <dbReference type="ChEBI" id="CHEBI:173113"/>
        <dbReference type="EC" id="3.1.4.58"/>
    </reaction>
</comment>
<dbReference type="Proteomes" id="UP000305881">
    <property type="component" value="Chromosome"/>
</dbReference>
<dbReference type="InterPro" id="IPR009097">
    <property type="entry name" value="Cyclic_Pdiesterase"/>
</dbReference>
<accession>A0A4P9UP03</accession>
<dbReference type="KEGG" id="mbur:EQU24_02490"/>
<dbReference type="GO" id="GO:0008664">
    <property type="term" value="F:RNA 2',3'-cyclic 3'-phosphodiesterase activity"/>
    <property type="evidence" value="ECO:0007669"/>
    <property type="project" value="UniProtKB-EC"/>
</dbReference>
<feature type="short sequence motif" description="HXTX 2" evidence="2">
    <location>
        <begin position="124"/>
        <end position="127"/>
    </location>
</feature>
<evidence type="ECO:0000256" key="2">
    <source>
        <dbReference type="HAMAP-Rule" id="MF_01940"/>
    </source>
</evidence>
<dbReference type="EMBL" id="CP035467">
    <property type="protein sequence ID" value="QCW81246.1"/>
    <property type="molecule type" value="Genomic_DNA"/>
</dbReference>
<comment type="similarity">
    <text evidence="2">Belongs to the 2H phosphoesterase superfamily. ThpR family.</text>
</comment>
<comment type="function">
    <text evidence="2">Hydrolyzes RNA 2',3'-cyclic phosphodiester to an RNA 2'-phosphomonoester.</text>
</comment>
<evidence type="ECO:0000256" key="1">
    <source>
        <dbReference type="ARBA" id="ARBA00022801"/>
    </source>
</evidence>
<dbReference type="InterPro" id="IPR004175">
    <property type="entry name" value="RNA_CPDase"/>
</dbReference>
<keyword evidence="5" id="KW-1185">Reference proteome</keyword>